<protein>
    <recommendedName>
        <fullName evidence="3">beta-lactamase</fullName>
        <ecNumber evidence="3">3.5.2.6</ecNumber>
    </recommendedName>
</protein>
<keyword evidence="7" id="KW-1133">Transmembrane helix</keyword>
<dbReference type="RefSeq" id="WP_135190029.1">
    <property type="nucleotide sequence ID" value="NZ_SPUM01000078.1"/>
</dbReference>
<dbReference type="Gene3D" id="3.40.710.10">
    <property type="entry name" value="DD-peptidase/beta-lactamase superfamily"/>
    <property type="match status" value="1"/>
</dbReference>
<dbReference type="PANTHER" id="PTHR30627:SF6">
    <property type="entry name" value="BETA-LACTAMASE YBXI-RELATED"/>
    <property type="match status" value="1"/>
</dbReference>
<feature type="domain" description="Penicillin-binding protein transpeptidase" evidence="8">
    <location>
        <begin position="793"/>
        <end position="1055"/>
    </location>
</feature>
<gene>
    <name evidence="9" type="ORF">E4O92_12125</name>
</gene>
<reference evidence="9 10" key="1">
    <citation type="submission" date="2019-03" db="EMBL/GenBank/DDBJ databases">
        <title>Draft genome of Massilia hortus sp. nov., a novel bacterial species of the Oxalobacteraceae family.</title>
        <authorList>
            <person name="Peta V."/>
            <person name="Raths R."/>
            <person name="Bucking H."/>
        </authorList>
    </citation>
    <scope>NUCLEOTIDE SEQUENCE [LARGE SCALE GENOMIC DNA]</scope>
    <source>
        <strain evidence="9 10">ONC3</strain>
    </source>
</reference>
<evidence type="ECO:0000259" key="8">
    <source>
        <dbReference type="Pfam" id="PF00905"/>
    </source>
</evidence>
<name>A0A4Y9T2Y1_9BURK</name>
<dbReference type="AlphaFoldDB" id="A0A4Y9T2Y1"/>
<keyword evidence="5" id="KW-0378">Hydrolase</keyword>
<keyword evidence="10" id="KW-1185">Reference proteome</keyword>
<dbReference type="OrthoDB" id="8708684at2"/>
<dbReference type="GO" id="GO:0005886">
    <property type="term" value="C:plasma membrane"/>
    <property type="evidence" value="ECO:0007669"/>
    <property type="project" value="TreeGrafter"/>
</dbReference>
<dbReference type="InterPro" id="IPR050515">
    <property type="entry name" value="Beta-lactam/transpept"/>
</dbReference>
<feature type="transmembrane region" description="Helical" evidence="7">
    <location>
        <begin position="52"/>
        <end position="71"/>
    </location>
</feature>
<accession>A0A4Y9T2Y1</accession>
<dbReference type="EC" id="3.5.2.6" evidence="3"/>
<comment type="catalytic activity">
    <reaction evidence="1">
        <text>a beta-lactam + H2O = a substituted beta-amino acid</text>
        <dbReference type="Rhea" id="RHEA:20401"/>
        <dbReference type="ChEBI" id="CHEBI:15377"/>
        <dbReference type="ChEBI" id="CHEBI:35627"/>
        <dbReference type="ChEBI" id="CHEBI:140347"/>
        <dbReference type="EC" id="3.5.2.6"/>
    </reaction>
</comment>
<evidence type="ECO:0000313" key="10">
    <source>
        <dbReference type="Proteomes" id="UP000297258"/>
    </source>
</evidence>
<evidence type="ECO:0000256" key="6">
    <source>
        <dbReference type="ARBA" id="ARBA00023251"/>
    </source>
</evidence>
<keyword evidence="7" id="KW-0472">Membrane</keyword>
<comment type="caution">
    <text evidence="9">The sequence shown here is derived from an EMBL/GenBank/DDBJ whole genome shotgun (WGS) entry which is preliminary data.</text>
</comment>
<dbReference type="GO" id="GO:0008800">
    <property type="term" value="F:beta-lactamase activity"/>
    <property type="evidence" value="ECO:0007669"/>
    <property type="project" value="UniProtKB-EC"/>
</dbReference>
<comment type="similarity">
    <text evidence="2">Belongs to the class-D beta-lactamase family.</text>
</comment>
<dbReference type="InterPro" id="IPR012338">
    <property type="entry name" value="Beta-lactam/transpept-like"/>
</dbReference>
<dbReference type="GO" id="GO:0071555">
    <property type="term" value="P:cell wall organization"/>
    <property type="evidence" value="ECO:0007669"/>
    <property type="project" value="TreeGrafter"/>
</dbReference>
<evidence type="ECO:0000256" key="7">
    <source>
        <dbReference type="SAM" id="Phobius"/>
    </source>
</evidence>
<evidence type="ECO:0000313" key="9">
    <source>
        <dbReference type="EMBL" id="TFW31866.1"/>
    </source>
</evidence>
<dbReference type="InterPro" id="IPR001460">
    <property type="entry name" value="PCN-bd_Tpept"/>
</dbReference>
<keyword evidence="4" id="KW-0732">Signal</keyword>
<organism evidence="9 10">
    <name type="scientific">Massilia horti</name>
    <dbReference type="NCBI Taxonomy" id="2562153"/>
    <lineage>
        <taxon>Bacteria</taxon>
        <taxon>Pseudomonadati</taxon>
        <taxon>Pseudomonadota</taxon>
        <taxon>Betaproteobacteria</taxon>
        <taxon>Burkholderiales</taxon>
        <taxon>Oxalobacteraceae</taxon>
        <taxon>Telluria group</taxon>
        <taxon>Massilia</taxon>
    </lineage>
</organism>
<sequence length="1076" mass="113973">MTGTIANVLQLLAANRTSWRRARNLRTGARRQQAASPARQARAFVLPRATRGFWIAIAGGLFALAGALVLVSHAQRMWNVAAALEPGAADAQLDALQPMFAGAALHVPGQGGVELARVGTGHILTLTGMRALAPVRVDLCAQMADPHRQRLLPVRIGYRFEDVARWAGTNSGSTLRNLILAGPGTRMPVLEIGGTAVADFARAGSEPLWVLWHGQAETIRWIGDDGAYGQGQRGQAALRQEGWLLWPGDGLLHVIRRASAGCTSGELLVQLYRLAPGASRNSMVVAFPAQGAARTVWLPPGDYQVPAAPAARLEDQALFEQLLARGLVRLGSSGLVELAPPDLGAYLAAPDSRAEGPAGWESVQFDDEARQLLAHLYHRADGDYVREQVRVFNSERRLLAWRVRAPQAQSGWQASISGAPVAVSVTMPAASARLFARLPEGWLAWQRVADWPGQEGNARLTLTLPQPASGNETLDVLLAGRLESLEGARLAGPARDVCTGRGCAAPNAVQQLALRAAAGSRSITLVAAPLDMAALAAPGDQRYRHLRVENGQLTWQALPYGERGPRPAMASVVLADRNGAALWSDARPTAQAQAAGLAPLLGLRAGHANSIAGMLARVPAASGAHQARLSLDLNLQAASQAALDCVGMRRGRVEGANCTGASVAPEGREAGIVIIDTETGDVLAAAGAGNQITGAADWSEVRDFDRADPARSPLRLPALQHDGGAHRSPGSTFKLISALGLELAAQRDSGLDALLGGMPLAQLNRMALDNGFGFRTDAAVYPAKTTRAHITNFRDQGLDRRAENGRLGLAQALTYSLNTWFAWTAELSDRSLFGRPDGGAPDLQALEPEALAGVRPIVEMAHRLGFEQPLRLDGGLLPADFRWSAWDALQATPAHIDPVRSRHELRQLAIGLRMQVTPLQMALAAGAVGQGRLIQPRLLLSLDGVDAATADGAPLPVRLDRIRAGLKGVIDTGTAAGAFRDAEFASLRRGLYGKTGTAPTGMRDPAGRELATVWFTGWLEPGSLPGQTHRWALAAFASHSEATGGEHAAPIVAGVLRNVLRQSQEQQPDSPSPTRP</sequence>
<evidence type="ECO:0000256" key="5">
    <source>
        <dbReference type="ARBA" id="ARBA00022801"/>
    </source>
</evidence>
<dbReference type="EMBL" id="SPUM01000078">
    <property type="protein sequence ID" value="TFW31866.1"/>
    <property type="molecule type" value="Genomic_DNA"/>
</dbReference>
<dbReference type="GO" id="GO:0046677">
    <property type="term" value="P:response to antibiotic"/>
    <property type="evidence" value="ECO:0007669"/>
    <property type="project" value="UniProtKB-KW"/>
</dbReference>
<evidence type="ECO:0000256" key="1">
    <source>
        <dbReference type="ARBA" id="ARBA00001526"/>
    </source>
</evidence>
<evidence type="ECO:0000256" key="4">
    <source>
        <dbReference type="ARBA" id="ARBA00022729"/>
    </source>
</evidence>
<keyword evidence="7" id="KW-0812">Transmembrane</keyword>
<proteinExistence type="inferred from homology"/>
<keyword evidence="6" id="KW-0046">Antibiotic resistance</keyword>
<dbReference type="Proteomes" id="UP000297258">
    <property type="component" value="Unassembled WGS sequence"/>
</dbReference>
<dbReference type="Pfam" id="PF00905">
    <property type="entry name" value="Transpeptidase"/>
    <property type="match status" value="1"/>
</dbReference>
<dbReference type="SUPFAM" id="SSF56601">
    <property type="entry name" value="beta-lactamase/transpeptidase-like"/>
    <property type="match status" value="1"/>
</dbReference>
<evidence type="ECO:0000256" key="3">
    <source>
        <dbReference type="ARBA" id="ARBA00012865"/>
    </source>
</evidence>
<dbReference type="GO" id="GO:0008658">
    <property type="term" value="F:penicillin binding"/>
    <property type="evidence" value="ECO:0007669"/>
    <property type="project" value="InterPro"/>
</dbReference>
<dbReference type="PANTHER" id="PTHR30627">
    <property type="entry name" value="PEPTIDOGLYCAN D,D-TRANSPEPTIDASE"/>
    <property type="match status" value="1"/>
</dbReference>
<evidence type="ECO:0000256" key="2">
    <source>
        <dbReference type="ARBA" id="ARBA00007898"/>
    </source>
</evidence>